<dbReference type="Gene3D" id="3.30.200.20">
    <property type="entry name" value="Phosphorylase Kinase, domain 1"/>
    <property type="match status" value="1"/>
</dbReference>
<dbReference type="PROSITE" id="PS00108">
    <property type="entry name" value="PROTEIN_KINASE_ST"/>
    <property type="match status" value="1"/>
</dbReference>
<dbReference type="SUPFAM" id="SSF56112">
    <property type="entry name" value="Protein kinase-like (PK-like)"/>
    <property type="match status" value="1"/>
</dbReference>
<dbReference type="PANTHER" id="PTHR44329:SF304">
    <property type="entry name" value="MITOGEN-ACTIVATED PROTEIN KINASE KINASE KINASE 13-LIKE ISOFORM X1"/>
    <property type="match status" value="1"/>
</dbReference>
<reference evidence="2 3" key="1">
    <citation type="submission" date="2024-11" db="EMBL/GenBank/DDBJ databases">
        <title>Adaptive evolution of stress response genes in parasites aligns with host niche diversity.</title>
        <authorList>
            <person name="Hahn C."/>
            <person name="Resl P."/>
        </authorList>
    </citation>
    <scope>NUCLEOTIDE SEQUENCE [LARGE SCALE GENOMIC DNA]</scope>
    <source>
        <strain evidence="2">EGGRZ-B1_66</strain>
        <tissue evidence="2">Body</tissue>
    </source>
</reference>
<proteinExistence type="predicted"/>
<comment type="caution">
    <text evidence="2">The sequence shown here is derived from an EMBL/GenBank/DDBJ whole genome shotgun (WGS) entry which is preliminary data.</text>
</comment>
<dbReference type="InterPro" id="IPR051681">
    <property type="entry name" value="Ser/Thr_Kinases-Pseudokinases"/>
</dbReference>
<dbReference type="InterPro" id="IPR011009">
    <property type="entry name" value="Kinase-like_dom_sf"/>
</dbReference>
<dbReference type="Proteomes" id="UP001626550">
    <property type="component" value="Unassembled WGS sequence"/>
</dbReference>
<dbReference type="AlphaFoldDB" id="A0ABD2PTQ8"/>
<dbReference type="InterPro" id="IPR000719">
    <property type="entry name" value="Prot_kinase_dom"/>
</dbReference>
<feature type="domain" description="Protein kinase" evidence="1">
    <location>
        <begin position="40"/>
        <end position="284"/>
    </location>
</feature>
<dbReference type="InterPro" id="IPR001245">
    <property type="entry name" value="Ser-Thr/Tyr_kinase_cat_dom"/>
</dbReference>
<sequence length="376" mass="43083">MESNTSFLDGFWGCLKPVFNFFGTSSNSSVENWVYHFESITDLQFRGAGSQGAVFSGRLGEQVIAVKKVHKAEDVDIAHLRRLQHPNVIKFIGVCVESPCFCVLMELCPYGHLFEMIHHSNLELRPENLADWAMQIAQGMDYLHEIHDIIHRDLKSPNVLIGADHNLKISDFGHSKAGKQGQSMQMSFAGTFAWMAPEIIRSEPCSSKVDVWSFGVILWELLTGKIPYEGVDSTAIIWGVGSEKLCLPLPMTCPTEMRVLIKRCCMPNAKDRPRFNEILRHLDLANKEFLDNYSGDRFTELKASWTKDIAVQFECLRKEGVTVQKLDDHLIKMRRSELKHAQDIRKHYIKKVKRVDQLYQELQMLISQTQHQHQPL</sequence>
<evidence type="ECO:0000259" key="1">
    <source>
        <dbReference type="PROSITE" id="PS50011"/>
    </source>
</evidence>
<accession>A0ABD2PTQ8</accession>
<evidence type="ECO:0000313" key="3">
    <source>
        <dbReference type="Proteomes" id="UP001626550"/>
    </source>
</evidence>
<gene>
    <name evidence="2" type="ORF">Ciccas_010581</name>
</gene>
<dbReference type="SMART" id="SM00220">
    <property type="entry name" value="S_TKc"/>
    <property type="match status" value="1"/>
</dbReference>
<name>A0ABD2PTQ8_9PLAT</name>
<evidence type="ECO:0000313" key="2">
    <source>
        <dbReference type="EMBL" id="KAL3310845.1"/>
    </source>
</evidence>
<dbReference type="PANTHER" id="PTHR44329">
    <property type="entry name" value="SERINE/THREONINE-PROTEIN KINASE TNNI3K-RELATED"/>
    <property type="match status" value="1"/>
</dbReference>
<dbReference type="PROSITE" id="PS50011">
    <property type="entry name" value="PROTEIN_KINASE_DOM"/>
    <property type="match status" value="1"/>
</dbReference>
<dbReference type="Gene3D" id="1.10.510.10">
    <property type="entry name" value="Transferase(Phosphotransferase) domain 1"/>
    <property type="match status" value="1"/>
</dbReference>
<dbReference type="EMBL" id="JBJKFK010002620">
    <property type="protein sequence ID" value="KAL3310845.1"/>
    <property type="molecule type" value="Genomic_DNA"/>
</dbReference>
<organism evidence="2 3">
    <name type="scientific">Cichlidogyrus casuarinus</name>
    <dbReference type="NCBI Taxonomy" id="1844966"/>
    <lineage>
        <taxon>Eukaryota</taxon>
        <taxon>Metazoa</taxon>
        <taxon>Spiralia</taxon>
        <taxon>Lophotrochozoa</taxon>
        <taxon>Platyhelminthes</taxon>
        <taxon>Monogenea</taxon>
        <taxon>Monopisthocotylea</taxon>
        <taxon>Dactylogyridea</taxon>
        <taxon>Ancyrocephalidae</taxon>
        <taxon>Cichlidogyrus</taxon>
    </lineage>
</organism>
<dbReference type="PRINTS" id="PR00109">
    <property type="entry name" value="TYRKINASE"/>
</dbReference>
<protein>
    <recommendedName>
        <fullName evidence="1">Protein kinase domain-containing protein</fullName>
    </recommendedName>
</protein>
<dbReference type="InterPro" id="IPR008271">
    <property type="entry name" value="Ser/Thr_kinase_AS"/>
</dbReference>
<keyword evidence="3" id="KW-1185">Reference proteome</keyword>
<dbReference type="Pfam" id="PF07714">
    <property type="entry name" value="PK_Tyr_Ser-Thr"/>
    <property type="match status" value="1"/>
</dbReference>